<keyword evidence="5" id="KW-0472">Membrane</keyword>
<dbReference type="STRING" id="34004.SAMN04488021_104111"/>
<feature type="domain" description="Flagellar motor switch protein FliN-like C-terminal" evidence="8">
    <location>
        <begin position="264"/>
        <end position="334"/>
    </location>
</feature>
<organism evidence="9 10">
    <name type="scientific">Paracoccus aminovorans</name>
    <dbReference type="NCBI Taxonomy" id="34004"/>
    <lineage>
        <taxon>Bacteria</taxon>
        <taxon>Pseudomonadati</taxon>
        <taxon>Pseudomonadota</taxon>
        <taxon>Alphaproteobacteria</taxon>
        <taxon>Rhodobacterales</taxon>
        <taxon>Paracoccaceae</taxon>
        <taxon>Paracoccus</taxon>
    </lineage>
</organism>
<evidence type="ECO:0000313" key="10">
    <source>
        <dbReference type="Proteomes" id="UP000183635"/>
    </source>
</evidence>
<dbReference type="InterPro" id="IPR001543">
    <property type="entry name" value="FliN-like_C"/>
</dbReference>
<feature type="compositionally biased region" description="Low complexity" evidence="7">
    <location>
        <begin position="351"/>
        <end position="360"/>
    </location>
</feature>
<dbReference type="OrthoDB" id="7824563at2"/>
<dbReference type="GO" id="GO:0006935">
    <property type="term" value="P:chemotaxis"/>
    <property type="evidence" value="ECO:0007669"/>
    <property type="project" value="UniProtKB-KW"/>
</dbReference>
<keyword evidence="4" id="KW-0283">Flagellar rotation</keyword>
<dbReference type="GO" id="GO:0005886">
    <property type="term" value="C:plasma membrane"/>
    <property type="evidence" value="ECO:0007669"/>
    <property type="project" value="UniProtKB-SubCell"/>
</dbReference>
<keyword evidence="10" id="KW-1185">Reference proteome</keyword>
<gene>
    <name evidence="9" type="ORF">SAMN04488021_104111</name>
</gene>
<accession>A0A1I2YJ28</accession>
<feature type="region of interest" description="Disordered" evidence="7">
    <location>
        <begin position="233"/>
        <end position="254"/>
    </location>
</feature>
<keyword evidence="9" id="KW-0282">Flagellum</keyword>
<reference evidence="9 10" key="1">
    <citation type="submission" date="2016-10" db="EMBL/GenBank/DDBJ databases">
        <authorList>
            <person name="de Groot N.N."/>
        </authorList>
    </citation>
    <scope>NUCLEOTIDE SEQUENCE [LARGE SCALE GENOMIC DNA]</scope>
    <source>
        <strain evidence="9 10">DSM 8537</strain>
    </source>
</reference>
<proteinExistence type="predicted"/>
<dbReference type="AlphaFoldDB" id="A0A1I2YJ28"/>
<dbReference type="Proteomes" id="UP000183635">
    <property type="component" value="Unassembled WGS sequence"/>
</dbReference>
<dbReference type="GO" id="GO:0097588">
    <property type="term" value="P:archaeal or bacterial-type flagellum-dependent cell motility"/>
    <property type="evidence" value="ECO:0007669"/>
    <property type="project" value="UniProtKB-KW"/>
</dbReference>
<evidence type="ECO:0000256" key="4">
    <source>
        <dbReference type="ARBA" id="ARBA00022779"/>
    </source>
</evidence>
<evidence type="ECO:0000256" key="5">
    <source>
        <dbReference type="ARBA" id="ARBA00023136"/>
    </source>
</evidence>
<keyword evidence="2" id="KW-1003">Cell membrane</keyword>
<name>A0A1I2YJ28_9RHOB</name>
<dbReference type="RefSeq" id="WP_083412570.1">
    <property type="nucleotide sequence ID" value="NZ_CBCRYP010000013.1"/>
</dbReference>
<evidence type="ECO:0000256" key="6">
    <source>
        <dbReference type="ARBA" id="ARBA00025044"/>
    </source>
</evidence>
<keyword evidence="9" id="KW-0966">Cell projection</keyword>
<feature type="region of interest" description="Disordered" evidence="7">
    <location>
        <begin position="351"/>
        <end position="402"/>
    </location>
</feature>
<comment type="function">
    <text evidence="6">FliM is one of three proteins (FliG, FliN, FliM) that forms the rotor-mounted switch complex (C ring), located at the base of the basal body. This complex interacts with the CheY and CheZ chemotaxis proteins, in addition to contacting components of the motor that determine the direction of flagellar rotation.</text>
</comment>
<evidence type="ECO:0000313" key="9">
    <source>
        <dbReference type="EMBL" id="SFH25665.1"/>
    </source>
</evidence>
<dbReference type="Gene3D" id="3.40.1550.10">
    <property type="entry name" value="CheC-like"/>
    <property type="match status" value="1"/>
</dbReference>
<dbReference type="Pfam" id="PF01052">
    <property type="entry name" value="FliMN_C"/>
    <property type="match status" value="1"/>
</dbReference>
<evidence type="ECO:0000256" key="7">
    <source>
        <dbReference type="SAM" id="MobiDB-lite"/>
    </source>
</evidence>
<dbReference type="EMBL" id="FOPU01000004">
    <property type="protein sequence ID" value="SFH25665.1"/>
    <property type="molecule type" value="Genomic_DNA"/>
</dbReference>
<evidence type="ECO:0000256" key="1">
    <source>
        <dbReference type="ARBA" id="ARBA00004202"/>
    </source>
</evidence>
<keyword evidence="3" id="KW-0145">Chemotaxis</keyword>
<protein>
    <submittedName>
        <fullName evidence="9">Flagellar motor switch protein FliM</fullName>
    </submittedName>
</protein>
<evidence type="ECO:0000259" key="8">
    <source>
        <dbReference type="Pfam" id="PF01052"/>
    </source>
</evidence>
<dbReference type="InterPro" id="IPR036429">
    <property type="entry name" value="SpoA-like_sf"/>
</dbReference>
<dbReference type="Gene3D" id="2.30.330.10">
    <property type="entry name" value="SpoA-like"/>
    <property type="match status" value="1"/>
</dbReference>
<keyword evidence="9" id="KW-0969">Cilium</keyword>
<dbReference type="InterPro" id="IPR028976">
    <property type="entry name" value="CheC-like_sf"/>
</dbReference>
<evidence type="ECO:0000256" key="3">
    <source>
        <dbReference type="ARBA" id="ARBA00022500"/>
    </source>
</evidence>
<feature type="compositionally biased region" description="Basic and acidic residues" evidence="7">
    <location>
        <begin position="384"/>
        <end position="402"/>
    </location>
</feature>
<dbReference type="SUPFAM" id="SSF101801">
    <property type="entry name" value="Surface presentation of antigens (SPOA)"/>
    <property type="match status" value="1"/>
</dbReference>
<comment type="subcellular location">
    <subcellularLocation>
        <location evidence="1">Cell membrane</location>
        <topology evidence="1">Peripheral membrane protein</topology>
    </subcellularLocation>
</comment>
<sequence>MDSAAQEQAAGRDIGAATGAGQDAAARAPVLHRWIAARGNARAPADAARPPAAEFRLERAAATALGRAAEQQARLPVFVEKVELARMTLPELPELLPERALLVVVEGRRDAIGVVAVCPALLASLIEMQAIGRVTSRPTPARKPTRTDASISADFVNALLGELARECLGHDACPNFGAFRYATYMDDPRPLSLMLEDGDMVRLTLRFRIGPGGQRDGTLMIALPAERGDRAAVPAGTATDGRALPVPQDTHRQPAAPATSLADAVQQAPVALVGILCRRKLSLQMLRNLTPGALIPLPHNVLDEARIETPQGQLLARGRLGEAEGFHAIRLRDLAHEADAAKPTAAWDGAAFPPVQQSAPPASPAPPLPGDPAEPPLQDYLEADPFRGTKPTDPDDTLRFAS</sequence>
<feature type="compositionally biased region" description="Pro residues" evidence="7">
    <location>
        <begin position="361"/>
        <end position="375"/>
    </location>
</feature>
<evidence type="ECO:0000256" key="2">
    <source>
        <dbReference type="ARBA" id="ARBA00022475"/>
    </source>
</evidence>